<keyword evidence="1" id="KW-0732">Signal</keyword>
<organism evidence="2">
    <name type="scientific">Megacormus gertschi</name>
    <dbReference type="NCBI Taxonomy" id="1843536"/>
    <lineage>
        <taxon>Eukaryota</taxon>
        <taxon>Metazoa</taxon>
        <taxon>Ecdysozoa</taxon>
        <taxon>Arthropoda</taxon>
        <taxon>Chelicerata</taxon>
        <taxon>Arachnida</taxon>
        <taxon>Scorpiones</taxon>
        <taxon>Iurida</taxon>
        <taxon>Chactoidea</taxon>
        <taxon>Euscorpiidae</taxon>
        <taxon>Megacorminae</taxon>
        <taxon>Megacormini</taxon>
        <taxon>Megacormus</taxon>
    </lineage>
</organism>
<feature type="chain" id="PRO_5012375197" evidence="1">
    <location>
        <begin position="24"/>
        <end position="69"/>
    </location>
</feature>
<proteinExistence type="predicted"/>
<dbReference type="AlphaFoldDB" id="A0A224XGG9"/>
<accession>A0A224XGG9</accession>
<evidence type="ECO:0000256" key="1">
    <source>
        <dbReference type="SAM" id="SignalP"/>
    </source>
</evidence>
<protein>
    <submittedName>
        <fullName evidence="2">Putative Non Disulfide Bridge Peptide</fullName>
    </submittedName>
</protein>
<feature type="signal peptide" evidence="1">
    <location>
        <begin position="1"/>
        <end position="23"/>
    </location>
</feature>
<dbReference type="EMBL" id="GFBG01000013">
    <property type="protein sequence ID" value="JAW07154.1"/>
    <property type="molecule type" value="Transcribed_RNA"/>
</dbReference>
<name>A0A224XGG9_9SCOR</name>
<evidence type="ECO:0000313" key="2">
    <source>
        <dbReference type="EMBL" id="JAW07154.1"/>
    </source>
</evidence>
<sequence length="69" mass="7809">MKSQFAILVITVILMQMLVQTEADIWGSIWNGVKSVLGKRGLKKLDQLDDGFDSDLSDADLKYLEDMFN</sequence>
<reference evidence="2" key="1">
    <citation type="submission" date="2016-10" db="EMBL/GenBank/DDBJ databases">
        <title>Venom proteomic and venom gland transcriptomic analyses of the scorpion Megacormus gertschi Diaz-Najera, 1966 (Scorpiones: Euscorpiidae: Megacorminae).</title>
        <authorList>
            <person name="Santibanez-Lopez C.E."/>
            <person name="Cid-Uribe J.I."/>
            <person name="Zamudio F.Z."/>
            <person name="Batista C.V."/>
            <person name="Ortiz E."/>
            <person name="Possani L.D."/>
        </authorList>
    </citation>
    <scope>NUCLEOTIDE SEQUENCE</scope>
    <source>
        <tissue evidence="2">Venom gland</tissue>
    </source>
</reference>